<name>A0A5C3QHC2_9AGAR</name>
<evidence type="ECO:0000256" key="1">
    <source>
        <dbReference type="SAM" id="SignalP"/>
    </source>
</evidence>
<sequence length="191" mass="20036">MHLQTLTSFLLTAASAAFALTTRQTAPQTCTTTTAPGLFTLTATYTTSPYTTVPLRVANVHTVAKVGYALLTTGPGPTTWPSYNLASSVFKPYPGNTIMRTVSLPLNTGESPSFISIQTYPPGWAGYCFMDAPTPSTGPQLLAAHTHSDKWALCANSTAGGRVDIVYDPVPGHAHYTAAGCVGVTIEVVPV</sequence>
<dbReference type="AlphaFoldDB" id="A0A5C3QHC2"/>
<protein>
    <recommendedName>
        <fullName evidence="4">Ubiquitin 3 binding protein But2 C-terminal domain-containing protein</fullName>
    </recommendedName>
</protein>
<organism evidence="2 3">
    <name type="scientific">Pterulicium gracile</name>
    <dbReference type="NCBI Taxonomy" id="1884261"/>
    <lineage>
        <taxon>Eukaryota</taxon>
        <taxon>Fungi</taxon>
        <taxon>Dikarya</taxon>
        <taxon>Basidiomycota</taxon>
        <taxon>Agaricomycotina</taxon>
        <taxon>Agaricomycetes</taxon>
        <taxon>Agaricomycetidae</taxon>
        <taxon>Agaricales</taxon>
        <taxon>Pleurotineae</taxon>
        <taxon>Pterulaceae</taxon>
        <taxon>Pterulicium</taxon>
    </lineage>
</organism>
<feature type="signal peptide" evidence="1">
    <location>
        <begin position="1"/>
        <end position="19"/>
    </location>
</feature>
<gene>
    <name evidence="2" type="ORF">BDV98DRAFT_606078</name>
</gene>
<evidence type="ECO:0008006" key="4">
    <source>
        <dbReference type="Google" id="ProtNLM"/>
    </source>
</evidence>
<keyword evidence="3" id="KW-1185">Reference proteome</keyword>
<dbReference type="EMBL" id="ML178833">
    <property type="protein sequence ID" value="TFK99568.1"/>
    <property type="molecule type" value="Genomic_DNA"/>
</dbReference>
<accession>A0A5C3QHC2</accession>
<evidence type="ECO:0000313" key="2">
    <source>
        <dbReference type="EMBL" id="TFK99568.1"/>
    </source>
</evidence>
<proteinExistence type="predicted"/>
<dbReference type="Proteomes" id="UP000305067">
    <property type="component" value="Unassembled WGS sequence"/>
</dbReference>
<evidence type="ECO:0000313" key="3">
    <source>
        <dbReference type="Proteomes" id="UP000305067"/>
    </source>
</evidence>
<dbReference type="OrthoDB" id="5985073at2759"/>
<reference evidence="2 3" key="1">
    <citation type="journal article" date="2019" name="Nat. Ecol. Evol.">
        <title>Megaphylogeny resolves global patterns of mushroom evolution.</title>
        <authorList>
            <person name="Varga T."/>
            <person name="Krizsan K."/>
            <person name="Foldi C."/>
            <person name="Dima B."/>
            <person name="Sanchez-Garcia M."/>
            <person name="Sanchez-Ramirez S."/>
            <person name="Szollosi G.J."/>
            <person name="Szarkandi J.G."/>
            <person name="Papp V."/>
            <person name="Albert L."/>
            <person name="Andreopoulos W."/>
            <person name="Angelini C."/>
            <person name="Antonin V."/>
            <person name="Barry K.W."/>
            <person name="Bougher N.L."/>
            <person name="Buchanan P."/>
            <person name="Buyck B."/>
            <person name="Bense V."/>
            <person name="Catcheside P."/>
            <person name="Chovatia M."/>
            <person name="Cooper J."/>
            <person name="Damon W."/>
            <person name="Desjardin D."/>
            <person name="Finy P."/>
            <person name="Geml J."/>
            <person name="Haridas S."/>
            <person name="Hughes K."/>
            <person name="Justo A."/>
            <person name="Karasinski D."/>
            <person name="Kautmanova I."/>
            <person name="Kiss B."/>
            <person name="Kocsube S."/>
            <person name="Kotiranta H."/>
            <person name="LaButti K.M."/>
            <person name="Lechner B.E."/>
            <person name="Liimatainen K."/>
            <person name="Lipzen A."/>
            <person name="Lukacs Z."/>
            <person name="Mihaltcheva S."/>
            <person name="Morgado L.N."/>
            <person name="Niskanen T."/>
            <person name="Noordeloos M.E."/>
            <person name="Ohm R.A."/>
            <person name="Ortiz-Santana B."/>
            <person name="Ovrebo C."/>
            <person name="Racz N."/>
            <person name="Riley R."/>
            <person name="Savchenko A."/>
            <person name="Shiryaev A."/>
            <person name="Soop K."/>
            <person name="Spirin V."/>
            <person name="Szebenyi C."/>
            <person name="Tomsovsky M."/>
            <person name="Tulloss R.E."/>
            <person name="Uehling J."/>
            <person name="Grigoriev I.V."/>
            <person name="Vagvolgyi C."/>
            <person name="Papp T."/>
            <person name="Martin F.M."/>
            <person name="Miettinen O."/>
            <person name="Hibbett D.S."/>
            <person name="Nagy L.G."/>
        </authorList>
    </citation>
    <scope>NUCLEOTIDE SEQUENCE [LARGE SCALE GENOMIC DNA]</scope>
    <source>
        <strain evidence="2 3">CBS 309.79</strain>
    </source>
</reference>
<keyword evidence="1" id="KW-0732">Signal</keyword>
<feature type="chain" id="PRO_5023148847" description="Ubiquitin 3 binding protein But2 C-terminal domain-containing protein" evidence="1">
    <location>
        <begin position="20"/>
        <end position="191"/>
    </location>
</feature>